<protein>
    <submittedName>
        <fullName evidence="1">Uncharacterized protein</fullName>
    </submittedName>
</protein>
<evidence type="ECO:0000313" key="2">
    <source>
        <dbReference type="Proteomes" id="UP001234297"/>
    </source>
</evidence>
<proteinExistence type="predicted"/>
<sequence>MNLDQLRIWVNDLRLSSGSSDQDDILRNEIKQEDENVDENVTNEFSTDMADIHYGNNRKEPKTRVSLHPPSLGLVCLSDTSTWMLPLSLGHDLLRPSLFGSSSSYLRGLKLPIEGKNPSLFLALPLSNLSLFLTGADELA</sequence>
<dbReference type="Proteomes" id="UP001234297">
    <property type="component" value="Chromosome 10"/>
</dbReference>
<organism evidence="1 2">
    <name type="scientific">Persea americana</name>
    <name type="common">Avocado</name>
    <dbReference type="NCBI Taxonomy" id="3435"/>
    <lineage>
        <taxon>Eukaryota</taxon>
        <taxon>Viridiplantae</taxon>
        <taxon>Streptophyta</taxon>
        <taxon>Embryophyta</taxon>
        <taxon>Tracheophyta</taxon>
        <taxon>Spermatophyta</taxon>
        <taxon>Magnoliopsida</taxon>
        <taxon>Magnoliidae</taxon>
        <taxon>Laurales</taxon>
        <taxon>Lauraceae</taxon>
        <taxon>Persea</taxon>
    </lineage>
</organism>
<dbReference type="EMBL" id="CM056818">
    <property type="protein sequence ID" value="KAJ8623557.1"/>
    <property type="molecule type" value="Genomic_DNA"/>
</dbReference>
<reference evidence="1 2" key="1">
    <citation type="journal article" date="2022" name="Hortic Res">
        <title>A haplotype resolved chromosomal level avocado genome allows analysis of novel avocado genes.</title>
        <authorList>
            <person name="Nath O."/>
            <person name="Fletcher S.J."/>
            <person name="Hayward A."/>
            <person name="Shaw L.M."/>
            <person name="Masouleh A.K."/>
            <person name="Furtado A."/>
            <person name="Henry R.J."/>
            <person name="Mitter N."/>
        </authorList>
    </citation>
    <scope>NUCLEOTIDE SEQUENCE [LARGE SCALE GENOMIC DNA]</scope>
    <source>
        <strain evidence="2">cv. Hass</strain>
    </source>
</reference>
<gene>
    <name evidence="1" type="ORF">MRB53_032086</name>
</gene>
<comment type="caution">
    <text evidence="1">The sequence shown here is derived from an EMBL/GenBank/DDBJ whole genome shotgun (WGS) entry which is preliminary data.</text>
</comment>
<evidence type="ECO:0000313" key="1">
    <source>
        <dbReference type="EMBL" id="KAJ8623557.1"/>
    </source>
</evidence>
<name>A0ACC2KR83_PERAE</name>
<keyword evidence="2" id="KW-1185">Reference proteome</keyword>
<accession>A0ACC2KR83</accession>